<reference evidence="1" key="1">
    <citation type="submission" date="2022-06" db="EMBL/GenBank/DDBJ databases">
        <authorList>
            <person name="Legras J.-L."/>
            <person name="Devillers H."/>
            <person name="Grondin C."/>
        </authorList>
    </citation>
    <scope>NUCLEOTIDE SEQUENCE</scope>
    <source>
        <strain evidence="1">CLIB 1444</strain>
    </source>
</reference>
<organism evidence="1 2">
    <name type="scientific">[Candida] jaroonii</name>
    <dbReference type="NCBI Taxonomy" id="467808"/>
    <lineage>
        <taxon>Eukaryota</taxon>
        <taxon>Fungi</taxon>
        <taxon>Dikarya</taxon>
        <taxon>Ascomycota</taxon>
        <taxon>Saccharomycotina</taxon>
        <taxon>Pichiomycetes</taxon>
        <taxon>Debaryomycetaceae</taxon>
        <taxon>Yamadazyma</taxon>
    </lineage>
</organism>
<accession>A0ACA9Y6T2</accession>
<gene>
    <name evidence="1" type="ORF">CLIB1444_04S00452</name>
</gene>
<keyword evidence="2" id="KW-1185">Reference proteome</keyword>
<name>A0ACA9Y6T2_9ASCO</name>
<comment type="caution">
    <text evidence="1">The sequence shown here is derived from an EMBL/GenBank/DDBJ whole genome shotgun (WGS) entry which is preliminary data.</text>
</comment>
<evidence type="ECO:0000313" key="2">
    <source>
        <dbReference type="Proteomes" id="UP001152531"/>
    </source>
</evidence>
<evidence type="ECO:0000313" key="1">
    <source>
        <dbReference type="EMBL" id="CAH6720456.1"/>
    </source>
</evidence>
<sequence length="144" mass="16043">MSEVEVVDLSDESDGEVQLLEIRNQTNDLINGTGHKITKKLGDIECPICFDEITNATTTSCGHIFCLECLQQSISSSTARGQTRRRGVGLCPLCRKHVQFKNSLVLRMKINKKVQPPSSDVNPELQPEMTPEIQPLGQNHDKKL</sequence>
<dbReference type="Proteomes" id="UP001152531">
    <property type="component" value="Unassembled WGS sequence"/>
</dbReference>
<protein>
    <submittedName>
        <fullName evidence="1">Uncharacterized protein</fullName>
    </submittedName>
</protein>
<proteinExistence type="predicted"/>
<dbReference type="EMBL" id="CALSDN010000004">
    <property type="protein sequence ID" value="CAH6720456.1"/>
    <property type="molecule type" value="Genomic_DNA"/>
</dbReference>